<proteinExistence type="inferred from homology"/>
<comment type="cofactor">
    <cofactor evidence="1">
        <name>Mn(2+)</name>
        <dbReference type="ChEBI" id="CHEBI:29035"/>
    </cofactor>
</comment>
<dbReference type="PANTHER" id="PTHR34699:SF2">
    <property type="entry name" value="NON-CANONICAL PURINE NTP PHOSPHATASE_PRRC1 DOMAIN-CONTAINING PROTEIN"/>
    <property type="match status" value="1"/>
</dbReference>
<dbReference type="Proteomes" id="UP000093199">
    <property type="component" value="Unassembled WGS sequence"/>
</dbReference>
<evidence type="ECO:0000256" key="1">
    <source>
        <dbReference type="ARBA" id="ARBA00001936"/>
    </source>
</evidence>
<evidence type="ECO:0000256" key="11">
    <source>
        <dbReference type="ARBA" id="ARBA00048781"/>
    </source>
</evidence>
<evidence type="ECO:0000256" key="7">
    <source>
        <dbReference type="ARBA" id="ARBA00023080"/>
    </source>
</evidence>
<keyword evidence="7" id="KW-0546">Nucleotide metabolism</keyword>
<evidence type="ECO:0000259" key="13">
    <source>
        <dbReference type="Pfam" id="PF01931"/>
    </source>
</evidence>
<dbReference type="STRING" id="33978.A6M13_00210"/>
<evidence type="ECO:0000256" key="2">
    <source>
        <dbReference type="ARBA" id="ARBA00001946"/>
    </source>
</evidence>
<dbReference type="InterPro" id="IPR026533">
    <property type="entry name" value="NTPase/PRRC1"/>
</dbReference>
<organism evidence="14 15">
    <name type="scientific">Caryophanon tenue</name>
    <dbReference type="NCBI Taxonomy" id="33978"/>
    <lineage>
        <taxon>Bacteria</taxon>
        <taxon>Bacillati</taxon>
        <taxon>Bacillota</taxon>
        <taxon>Bacilli</taxon>
        <taxon>Bacillales</taxon>
        <taxon>Caryophanaceae</taxon>
        <taxon>Caryophanon</taxon>
    </lineage>
</organism>
<dbReference type="SUPFAM" id="SSF52972">
    <property type="entry name" value="ITPase-like"/>
    <property type="match status" value="1"/>
</dbReference>
<feature type="domain" description="Non-canonical purine NTP phosphatase/PRRC1" evidence="13">
    <location>
        <begin position="6"/>
        <end position="159"/>
    </location>
</feature>
<comment type="caution">
    <text evidence="14">The sequence shown here is derived from an EMBL/GenBank/DDBJ whole genome shotgun (WGS) entry which is preliminary data.</text>
</comment>
<evidence type="ECO:0000256" key="6">
    <source>
        <dbReference type="ARBA" id="ARBA00022842"/>
    </source>
</evidence>
<evidence type="ECO:0000256" key="12">
    <source>
        <dbReference type="ARBA" id="ARBA00060855"/>
    </source>
</evidence>
<gene>
    <name evidence="14" type="primary">yjjX</name>
    <name evidence="14" type="ORF">A6M13_00210</name>
</gene>
<dbReference type="AlphaFoldDB" id="A0A1C0YM97"/>
<dbReference type="NCBIfam" id="NF002850">
    <property type="entry name" value="PRK03114.1"/>
    <property type="match status" value="1"/>
</dbReference>
<keyword evidence="15" id="KW-1185">Reference proteome</keyword>
<dbReference type="EMBL" id="MASJ01000001">
    <property type="protein sequence ID" value="OCS88302.1"/>
    <property type="molecule type" value="Genomic_DNA"/>
</dbReference>
<comment type="similarity">
    <text evidence="12">Belongs to the YjjX NTPase family.</text>
</comment>
<dbReference type="GO" id="GO:0046872">
    <property type="term" value="F:metal ion binding"/>
    <property type="evidence" value="ECO:0007669"/>
    <property type="project" value="UniProtKB-KW"/>
</dbReference>
<evidence type="ECO:0000256" key="3">
    <source>
        <dbReference type="ARBA" id="ARBA00022723"/>
    </source>
</evidence>
<dbReference type="OrthoDB" id="164951at2"/>
<keyword evidence="5" id="KW-0378">Hydrolase</keyword>
<evidence type="ECO:0000313" key="15">
    <source>
        <dbReference type="Proteomes" id="UP000093199"/>
    </source>
</evidence>
<dbReference type="GO" id="GO:0009117">
    <property type="term" value="P:nucleotide metabolic process"/>
    <property type="evidence" value="ECO:0007669"/>
    <property type="project" value="UniProtKB-KW"/>
</dbReference>
<keyword evidence="4" id="KW-0547">Nucleotide-binding</keyword>
<protein>
    <recommendedName>
        <fullName evidence="9">inosine/xanthosine triphosphatase</fullName>
        <ecNumber evidence="9">3.6.1.73</ecNumber>
    </recommendedName>
</protein>
<evidence type="ECO:0000256" key="9">
    <source>
        <dbReference type="ARBA" id="ARBA00038901"/>
    </source>
</evidence>
<dbReference type="InterPro" id="IPR050299">
    <property type="entry name" value="YjjX_NTPase"/>
</dbReference>
<comment type="catalytic activity">
    <reaction evidence="10">
        <text>ITP + H2O = IDP + phosphate + H(+)</text>
        <dbReference type="Rhea" id="RHEA:28330"/>
        <dbReference type="ChEBI" id="CHEBI:15377"/>
        <dbReference type="ChEBI" id="CHEBI:15378"/>
        <dbReference type="ChEBI" id="CHEBI:43474"/>
        <dbReference type="ChEBI" id="CHEBI:58280"/>
        <dbReference type="ChEBI" id="CHEBI:61402"/>
        <dbReference type="EC" id="3.6.1.73"/>
    </reaction>
</comment>
<keyword evidence="8" id="KW-0464">Manganese</keyword>
<dbReference type="InterPro" id="IPR029001">
    <property type="entry name" value="ITPase-like_fam"/>
</dbReference>
<evidence type="ECO:0000313" key="14">
    <source>
        <dbReference type="EMBL" id="OCS88302.1"/>
    </source>
</evidence>
<dbReference type="GO" id="GO:0000166">
    <property type="term" value="F:nucleotide binding"/>
    <property type="evidence" value="ECO:0007669"/>
    <property type="project" value="UniProtKB-KW"/>
</dbReference>
<dbReference type="Pfam" id="PF01931">
    <property type="entry name" value="NTPase_I-T"/>
    <property type="match status" value="1"/>
</dbReference>
<sequence length="171" mass="18680">MKIAIGTTNRAKVGAVKEALQQLYPQADFMEISVPSGVADQPFSDEETRQGAMNRAQTALEKTGAHIAFGLEGGVRELDGELYCCNWGAVATRTRTYTSSGAQFLLPEEVAQPVRNGQELGPVMDAYTKKRDTRHGLGAVGVFTNGLVDRKEMFVHIVQLLIGQVQYYEGK</sequence>
<dbReference type="GO" id="GO:0103023">
    <property type="term" value="F:ITPase activity"/>
    <property type="evidence" value="ECO:0007669"/>
    <property type="project" value="UniProtKB-EC"/>
</dbReference>
<accession>A0A1C0YM97</accession>
<name>A0A1C0YM97_9BACL</name>
<keyword evidence="6" id="KW-0460">Magnesium</keyword>
<dbReference type="Gene3D" id="3.90.950.10">
    <property type="match status" value="1"/>
</dbReference>
<keyword evidence="3" id="KW-0479">Metal-binding</keyword>
<comment type="cofactor">
    <cofactor evidence="2">
        <name>Mg(2+)</name>
        <dbReference type="ChEBI" id="CHEBI:18420"/>
    </cofactor>
</comment>
<reference evidence="14 15" key="1">
    <citation type="submission" date="2016-07" db="EMBL/GenBank/DDBJ databases">
        <title>Caryophanon tenue genome sequencing.</title>
        <authorList>
            <person name="Verma A."/>
            <person name="Pal Y."/>
            <person name="Krishnamurthi S."/>
        </authorList>
    </citation>
    <scope>NUCLEOTIDE SEQUENCE [LARGE SCALE GENOMIC DNA]</scope>
    <source>
        <strain evidence="14 15">DSM 14152</strain>
    </source>
</reference>
<comment type="catalytic activity">
    <reaction evidence="11">
        <text>XTP + H2O = XDP + phosphate + H(+)</text>
        <dbReference type="Rhea" id="RHEA:28406"/>
        <dbReference type="ChEBI" id="CHEBI:15377"/>
        <dbReference type="ChEBI" id="CHEBI:15378"/>
        <dbReference type="ChEBI" id="CHEBI:43474"/>
        <dbReference type="ChEBI" id="CHEBI:59884"/>
        <dbReference type="ChEBI" id="CHEBI:61314"/>
        <dbReference type="EC" id="3.6.1.73"/>
    </reaction>
</comment>
<dbReference type="PANTHER" id="PTHR34699">
    <property type="match status" value="1"/>
</dbReference>
<evidence type="ECO:0000256" key="5">
    <source>
        <dbReference type="ARBA" id="ARBA00022801"/>
    </source>
</evidence>
<dbReference type="FunFam" id="3.90.950.10:FF:000002">
    <property type="entry name" value="Inosine/xanthosine triphosphatase"/>
    <property type="match status" value="1"/>
</dbReference>
<evidence type="ECO:0000256" key="4">
    <source>
        <dbReference type="ARBA" id="ARBA00022741"/>
    </source>
</evidence>
<evidence type="ECO:0000256" key="10">
    <source>
        <dbReference type="ARBA" id="ARBA00048174"/>
    </source>
</evidence>
<dbReference type="RefSeq" id="WP_066542098.1">
    <property type="nucleotide sequence ID" value="NZ_MASJ01000001.1"/>
</dbReference>
<dbReference type="EC" id="3.6.1.73" evidence="9"/>
<evidence type="ECO:0000256" key="8">
    <source>
        <dbReference type="ARBA" id="ARBA00023211"/>
    </source>
</evidence>